<dbReference type="InterPro" id="IPR050709">
    <property type="entry name" value="Biotin_Carboxyl_Carrier/Decarb"/>
</dbReference>
<organism evidence="5 6">
    <name type="scientific">Clostridium sulfidigenes</name>
    <dbReference type="NCBI Taxonomy" id="318464"/>
    <lineage>
        <taxon>Bacteria</taxon>
        <taxon>Bacillati</taxon>
        <taxon>Bacillota</taxon>
        <taxon>Clostridia</taxon>
        <taxon>Eubacteriales</taxon>
        <taxon>Clostridiaceae</taxon>
        <taxon>Clostridium</taxon>
    </lineage>
</organism>
<evidence type="ECO:0000259" key="4">
    <source>
        <dbReference type="PROSITE" id="PS50968"/>
    </source>
</evidence>
<dbReference type="AlphaFoldDB" id="A0A084J8W6"/>
<keyword evidence="3" id="KW-0443">Lipid metabolism</keyword>
<dbReference type="GO" id="GO:0003989">
    <property type="term" value="F:acetyl-CoA carboxylase activity"/>
    <property type="evidence" value="ECO:0007669"/>
    <property type="project" value="InterPro"/>
</dbReference>
<gene>
    <name evidence="5" type="ORF">IO99_14830</name>
</gene>
<dbReference type="RefSeq" id="WP_035134567.1">
    <property type="nucleotide sequence ID" value="NZ_JBQHQR010000014.1"/>
</dbReference>
<keyword evidence="6" id="KW-1185">Reference proteome</keyword>
<dbReference type="GO" id="GO:0006633">
    <property type="term" value="P:fatty acid biosynthetic process"/>
    <property type="evidence" value="ECO:0007669"/>
    <property type="project" value="UniProtKB-UniPathway"/>
</dbReference>
<dbReference type="Gene3D" id="2.40.50.100">
    <property type="match status" value="1"/>
</dbReference>
<dbReference type="PROSITE" id="PS50968">
    <property type="entry name" value="BIOTINYL_LIPOYL"/>
    <property type="match status" value="1"/>
</dbReference>
<dbReference type="PANTHER" id="PTHR45266:SF3">
    <property type="entry name" value="OXALOACETATE DECARBOXYLASE ALPHA CHAIN"/>
    <property type="match status" value="1"/>
</dbReference>
<dbReference type="STRING" id="318464.IO99_14830"/>
<keyword evidence="3" id="KW-0444">Lipid biosynthesis</keyword>
<evidence type="ECO:0000256" key="1">
    <source>
        <dbReference type="ARBA" id="ARBA00017562"/>
    </source>
</evidence>
<comment type="pathway">
    <text evidence="3">Lipid metabolism; fatty acid biosynthesis.</text>
</comment>
<accession>A0A084J8W6</accession>
<keyword evidence="3" id="KW-0275">Fatty acid biosynthesis</keyword>
<comment type="caution">
    <text evidence="5">The sequence shown here is derived from an EMBL/GenBank/DDBJ whole genome shotgun (WGS) entry which is preliminary data.</text>
</comment>
<dbReference type="Pfam" id="PF00364">
    <property type="entry name" value="Biotin_lipoyl"/>
    <property type="match status" value="1"/>
</dbReference>
<dbReference type="InterPro" id="IPR001249">
    <property type="entry name" value="AcCoA_biotinCC"/>
</dbReference>
<dbReference type="Proteomes" id="UP000028542">
    <property type="component" value="Unassembled WGS sequence"/>
</dbReference>
<comment type="function">
    <text evidence="3">This protein is a component of the acetyl coenzyme A carboxylase complex; first, biotin carboxylase catalyzes the carboxylation of the carrier protein and then the transcarboxylase transfers the carboxyl group to form malonyl-CoA.</text>
</comment>
<feature type="domain" description="Lipoyl-binding" evidence="4">
    <location>
        <begin position="88"/>
        <end position="174"/>
    </location>
</feature>
<dbReference type="CDD" id="cd06850">
    <property type="entry name" value="biotinyl_domain"/>
    <property type="match status" value="1"/>
</dbReference>
<keyword evidence="2 3" id="KW-0092">Biotin</keyword>
<evidence type="ECO:0000313" key="5">
    <source>
        <dbReference type="EMBL" id="KEZ85400.1"/>
    </source>
</evidence>
<evidence type="ECO:0000256" key="2">
    <source>
        <dbReference type="ARBA" id="ARBA00023267"/>
    </source>
</evidence>
<dbReference type="InterPro" id="IPR000089">
    <property type="entry name" value="Biotin_lipoyl"/>
</dbReference>
<protein>
    <recommendedName>
        <fullName evidence="1 3">Biotin carboxyl carrier protein of acetyl-CoA carboxylase</fullName>
    </recommendedName>
</protein>
<dbReference type="PRINTS" id="PR01071">
    <property type="entry name" value="ACOABIOTINCC"/>
</dbReference>
<evidence type="ECO:0000256" key="3">
    <source>
        <dbReference type="RuleBase" id="RU364072"/>
    </source>
</evidence>
<dbReference type="EMBL" id="JPMD01000036">
    <property type="protein sequence ID" value="KEZ85400.1"/>
    <property type="molecule type" value="Genomic_DNA"/>
</dbReference>
<evidence type="ECO:0000313" key="6">
    <source>
        <dbReference type="Proteomes" id="UP000028542"/>
    </source>
</evidence>
<sequence length="175" mass="19651">MNYEAIERLIKLINDSDLKELELEEAGLRIRMSKNDSSKIIYNEDARALNQSKITDKCDTEFVSHTNNVSDNTSVISTKHEEIITEEIATEESNLEECFIVKSPMVGTYYSSPTENGEPYTKIGDSVSKESILCIIEAMKLMNEIECEVEGTVAKIFVNNGDVVEFGQPIMAIKL</sequence>
<dbReference type="eggNOG" id="COG0511">
    <property type="taxonomic scope" value="Bacteria"/>
</dbReference>
<dbReference type="SUPFAM" id="SSF51230">
    <property type="entry name" value="Single hybrid motif"/>
    <property type="match status" value="1"/>
</dbReference>
<dbReference type="PANTHER" id="PTHR45266">
    <property type="entry name" value="OXALOACETATE DECARBOXYLASE ALPHA CHAIN"/>
    <property type="match status" value="1"/>
</dbReference>
<dbReference type="InterPro" id="IPR011053">
    <property type="entry name" value="Single_hybrid_motif"/>
</dbReference>
<dbReference type="UniPathway" id="UPA00094"/>
<name>A0A084J8W6_9CLOT</name>
<dbReference type="NCBIfam" id="TIGR00531">
    <property type="entry name" value="BCCP"/>
    <property type="match status" value="1"/>
</dbReference>
<keyword evidence="3" id="KW-0276">Fatty acid metabolism</keyword>
<reference evidence="5 6" key="1">
    <citation type="submission" date="2014-07" db="EMBL/GenBank/DDBJ databases">
        <title>Draft genome of Clostridium sulfidigenes 113A isolated from sediments associated with methane hydrate from Krishna Godavari basin.</title>
        <authorList>
            <person name="Honkalas V.S."/>
            <person name="Dabir A.P."/>
            <person name="Arora P."/>
            <person name="Dhakephalkar P.K."/>
        </authorList>
    </citation>
    <scope>NUCLEOTIDE SEQUENCE [LARGE SCALE GENOMIC DNA]</scope>
    <source>
        <strain evidence="5 6">113A</strain>
    </source>
</reference>
<proteinExistence type="predicted"/>
<dbReference type="GO" id="GO:0009317">
    <property type="term" value="C:acetyl-CoA carboxylase complex"/>
    <property type="evidence" value="ECO:0007669"/>
    <property type="project" value="InterPro"/>
</dbReference>